<dbReference type="InterPro" id="IPR035903">
    <property type="entry name" value="HesB-like_dom_sf"/>
</dbReference>
<comment type="caution">
    <text evidence="2">The sequence shown here is derived from an EMBL/GenBank/DDBJ whole genome shotgun (WGS) entry which is preliminary data.</text>
</comment>
<proteinExistence type="predicted"/>
<dbReference type="InterPro" id="IPR000361">
    <property type="entry name" value="ATAP_core_dom"/>
</dbReference>
<protein>
    <submittedName>
        <fullName evidence="2">Iron-sulfur cluster biosynthesis family protein</fullName>
    </submittedName>
</protein>
<organism evidence="2 3">
    <name type="scientific">Fictibacillus marinisediminis</name>
    <dbReference type="NCBI Taxonomy" id="2878389"/>
    <lineage>
        <taxon>Bacteria</taxon>
        <taxon>Bacillati</taxon>
        <taxon>Bacillota</taxon>
        <taxon>Bacilli</taxon>
        <taxon>Bacillales</taxon>
        <taxon>Fictibacillaceae</taxon>
        <taxon>Fictibacillus</taxon>
    </lineage>
</organism>
<dbReference type="Gene3D" id="2.60.300.12">
    <property type="entry name" value="HesB-like domain"/>
    <property type="match status" value="1"/>
</dbReference>
<dbReference type="Proteomes" id="UP001139011">
    <property type="component" value="Unassembled WGS sequence"/>
</dbReference>
<reference evidence="2" key="1">
    <citation type="submission" date="2021-09" db="EMBL/GenBank/DDBJ databases">
        <title>Genome analysis of Fictibacillus sp. KIGAM418 isolated from marine sediment.</title>
        <authorList>
            <person name="Seo M.-J."/>
            <person name="Cho E.-S."/>
            <person name="Hwang C.Y."/>
        </authorList>
    </citation>
    <scope>NUCLEOTIDE SEQUENCE</scope>
    <source>
        <strain evidence="2">KIGAM418</strain>
    </source>
</reference>
<evidence type="ECO:0000313" key="3">
    <source>
        <dbReference type="Proteomes" id="UP001139011"/>
    </source>
</evidence>
<gene>
    <name evidence="2" type="ORF">LCY76_13470</name>
</gene>
<feature type="domain" description="Core" evidence="1">
    <location>
        <begin position="1"/>
        <end position="103"/>
    </location>
</feature>
<name>A0A9X1XBD7_9BACL</name>
<dbReference type="Pfam" id="PF01521">
    <property type="entry name" value="Fe-S_biosyn"/>
    <property type="match status" value="1"/>
</dbReference>
<keyword evidence="3" id="KW-1185">Reference proteome</keyword>
<dbReference type="RefSeq" id="WP_248253052.1">
    <property type="nucleotide sequence ID" value="NZ_JAIWJX010000002.1"/>
</dbReference>
<dbReference type="AlphaFoldDB" id="A0A9X1XBD7"/>
<dbReference type="SUPFAM" id="SSF89360">
    <property type="entry name" value="HesB-like domain"/>
    <property type="match status" value="1"/>
</dbReference>
<accession>A0A9X1XBD7</accession>
<sequence>MKLEWTERAIEKIKSKIQEGGRILLKYDTEGCGCVVSGVAALWIVEEEPEGTVQLETNFLPVYMEKNKMVFFDEQMTIDFKKEQHTFQLKSPNQMLNPHLRLENKIKKGKDA</sequence>
<evidence type="ECO:0000259" key="1">
    <source>
        <dbReference type="Pfam" id="PF01521"/>
    </source>
</evidence>
<evidence type="ECO:0000313" key="2">
    <source>
        <dbReference type="EMBL" id="MCK6257599.1"/>
    </source>
</evidence>
<dbReference type="EMBL" id="JAIWJX010000002">
    <property type="protein sequence ID" value="MCK6257599.1"/>
    <property type="molecule type" value="Genomic_DNA"/>
</dbReference>